<comment type="caution">
    <text evidence="1">The sequence shown here is derived from an EMBL/GenBank/DDBJ whole genome shotgun (WGS) entry which is preliminary data.</text>
</comment>
<evidence type="ECO:0000313" key="1">
    <source>
        <dbReference type="EMBL" id="RZS61668.1"/>
    </source>
</evidence>
<dbReference type="AlphaFoldDB" id="A0A4Q7M527"/>
<evidence type="ECO:0000313" key="2">
    <source>
        <dbReference type="Proteomes" id="UP000293852"/>
    </source>
</evidence>
<dbReference type="EMBL" id="SGWX01000001">
    <property type="protein sequence ID" value="RZS61668.1"/>
    <property type="molecule type" value="Genomic_DNA"/>
</dbReference>
<gene>
    <name evidence="1" type="ORF">EV386_1978</name>
</gene>
<sequence>MNTANLGPHTATHRWGHCHHDPARNGRDLCAAPATWHLWIGAPDAPDAITTYTCDTHLPDALTALDIHDKHPVAATCLAGVQHGHYWRFSTPTAEGFCYDPHEDLAAQIATTRQEAAA</sequence>
<dbReference type="Proteomes" id="UP000293852">
    <property type="component" value="Unassembled WGS sequence"/>
</dbReference>
<accession>A0A4Q7M527</accession>
<organism evidence="1 2">
    <name type="scientific">Xylanimonas ulmi</name>
    <dbReference type="NCBI Taxonomy" id="228973"/>
    <lineage>
        <taxon>Bacteria</taxon>
        <taxon>Bacillati</taxon>
        <taxon>Actinomycetota</taxon>
        <taxon>Actinomycetes</taxon>
        <taxon>Micrococcales</taxon>
        <taxon>Promicromonosporaceae</taxon>
        <taxon>Xylanimonas</taxon>
    </lineage>
</organism>
<proteinExistence type="predicted"/>
<protein>
    <submittedName>
        <fullName evidence="1">Uncharacterized protein</fullName>
    </submittedName>
</protein>
<keyword evidence="2" id="KW-1185">Reference proteome</keyword>
<name>A0A4Q7M527_9MICO</name>
<reference evidence="1 2" key="1">
    <citation type="submission" date="2019-02" db="EMBL/GenBank/DDBJ databases">
        <title>Sequencing the genomes of 1000 actinobacteria strains.</title>
        <authorList>
            <person name="Klenk H.-P."/>
        </authorList>
    </citation>
    <scope>NUCLEOTIDE SEQUENCE [LARGE SCALE GENOMIC DNA]</scope>
    <source>
        <strain evidence="1 2">DSM 16932</strain>
    </source>
</reference>
<dbReference type="RefSeq" id="WP_130414544.1">
    <property type="nucleotide sequence ID" value="NZ_SGWX01000001.1"/>
</dbReference>